<keyword evidence="3 13" id="KW-0919">Taste</keyword>
<protein>
    <recommendedName>
        <fullName evidence="13">Taste receptor type 2</fullName>
    </recommendedName>
</protein>
<dbReference type="Pfam" id="PF05296">
    <property type="entry name" value="TAS2R"/>
    <property type="match status" value="1"/>
</dbReference>
<keyword evidence="10 13" id="KW-0807">Transducer</keyword>
<dbReference type="AlphaFoldDB" id="A0A2K5NUK8"/>
<organism evidence="15 16">
    <name type="scientific">Cercocebus atys</name>
    <name type="common">Sooty mangabey</name>
    <name type="synonym">Cercocebus torquatus atys</name>
    <dbReference type="NCBI Taxonomy" id="9531"/>
    <lineage>
        <taxon>Eukaryota</taxon>
        <taxon>Metazoa</taxon>
        <taxon>Chordata</taxon>
        <taxon>Craniata</taxon>
        <taxon>Vertebrata</taxon>
        <taxon>Euteleostomi</taxon>
        <taxon>Mammalia</taxon>
        <taxon>Eutheria</taxon>
        <taxon>Euarchontoglires</taxon>
        <taxon>Primates</taxon>
        <taxon>Haplorrhini</taxon>
        <taxon>Catarrhini</taxon>
        <taxon>Cercopithecidae</taxon>
        <taxon>Cercopithecinae</taxon>
        <taxon>Cercocebus</taxon>
    </lineage>
</organism>
<evidence type="ECO:0000256" key="8">
    <source>
        <dbReference type="ARBA" id="ARBA00023136"/>
    </source>
</evidence>
<keyword evidence="4 13" id="KW-0716">Sensory transduction</keyword>
<evidence type="ECO:0000256" key="12">
    <source>
        <dbReference type="RuleBase" id="RU004423"/>
    </source>
</evidence>
<reference evidence="15" key="2">
    <citation type="submission" date="2025-09" db="UniProtKB">
        <authorList>
            <consortium name="Ensembl"/>
        </authorList>
    </citation>
    <scope>IDENTIFICATION</scope>
</reference>
<dbReference type="Gene3D" id="1.20.1070.10">
    <property type="entry name" value="Rhodopsin 7-helix transmembrane proteins"/>
    <property type="match status" value="1"/>
</dbReference>
<evidence type="ECO:0000256" key="4">
    <source>
        <dbReference type="ARBA" id="ARBA00022606"/>
    </source>
</evidence>
<evidence type="ECO:0000256" key="14">
    <source>
        <dbReference type="SAM" id="Phobius"/>
    </source>
</evidence>
<evidence type="ECO:0000313" key="15">
    <source>
        <dbReference type="Ensembl" id="ENSCATP00000041031.1"/>
    </source>
</evidence>
<evidence type="ECO:0000313" key="16">
    <source>
        <dbReference type="Proteomes" id="UP000233060"/>
    </source>
</evidence>
<evidence type="ECO:0000256" key="9">
    <source>
        <dbReference type="ARBA" id="ARBA00023170"/>
    </source>
</evidence>
<dbReference type="OrthoDB" id="8876749at2759"/>
<evidence type="ECO:0000256" key="11">
    <source>
        <dbReference type="ARBA" id="ARBA00024847"/>
    </source>
</evidence>
<dbReference type="OMA" id="CQAIRFS"/>
<dbReference type="SUPFAM" id="SSF81321">
    <property type="entry name" value="Family A G protein-coupled receptor-like"/>
    <property type="match status" value="1"/>
</dbReference>
<evidence type="ECO:0000256" key="13">
    <source>
        <dbReference type="RuleBase" id="RU004424"/>
    </source>
</evidence>
<dbReference type="CDD" id="cd15027">
    <property type="entry name" value="7tm_TAS2R43-like"/>
    <property type="match status" value="1"/>
</dbReference>
<dbReference type="GO" id="GO:0033038">
    <property type="term" value="F:bitter taste receptor activity"/>
    <property type="evidence" value="ECO:0007669"/>
    <property type="project" value="InterPro"/>
</dbReference>
<evidence type="ECO:0000256" key="7">
    <source>
        <dbReference type="ARBA" id="ARBA00023040"/>
    </source>
</evidence>
<name>A0A2K5NUK8_CERAT</name>
<accession>A0A2K5NUK8</accession>
<dbReference type="Ensembl" id="ENSCATT00000065396.1">
    <property type="protein sequence ID" value="ENSCATP00000041031.1"/>
    <property type="gene ID" value="ENSCATG00000043111.1"/>
</dbReference>
<evidence type="ECO:0000256" key="2">
    <source>
        <dbReference type="ARBA" id="ARBA00007376"/>
    </source>
</evidence>
<feature type="transmembrane region" description="Helical" evidence="14">
    <location>
        <begin position="128"/>
        <end position="146"/>
    </location>
</feature>
<feature type="transmembrane region" description="Helical" evidence="14">
    <location>
        <begin position="185"/>
        <end position="206"/>
    </location>
</feature>
<sequence length="309" mass="35635">MITFLPIIFSCLVVVTFVIGNFANGFIALVNSTEWVKRQKISFADQILTALAVSRVGLLWVLLLNWYATVLNPAFYSVEVRTTTYNFWAVTNHFNNWLATSLSIFYLLKIANFSNLIFLHLKRRVKNVILVMLLGPLLVLACHLFMVNMNEIVRTKEYEENMTWKYMLRNAIYHPGMTVTTLQNLVPFTLTLISFLLLICSLCKHLKKMQLHGKGSQDPSTKVHIKALQIVISFLLLCVLYFVSVIISIWSFESLGNKPVLMFCQAIRFSYPSAHPFIVIWGNKKLKQTFLSVLWNVRYWVKGQKPLSL</sequence>
<comment type="function">
    <text evidence="11">Receptor that may play a role in the perception of bitterness and is gustducin-linked. May play a role in sensing the chemical composition of the gastrointestinal content. The activity of this receptor may stimulate alpha gustducin, mediate PLC-beta-2 activation and lead to the gating of TRPM5.</text>
</comment>
<evidence type="ECO:0000256" key="1">
    <source>
        <dbReference type="ARBA" id="ARBA00004141"/>
    </source>
</evidence>
<evidence type="ECO:0000256" key="5">
    <source>
        <dbReference type="ARBA" id="ARBA00022692"/>
    </source>
</evidence>
<feature type="transmembrane region" description="Helical" evidence="14">
    <location>
        <begin position="97"/>
        <end position="121"/>
    </location>
</feature>
<keyword evidence="8 13" id="KW-0472">Membrane</keyword>
<reference evidence="15" key="1">
    <citation type="submission" date="2025-08" db="UniProtKB">
        <authorList>
            <consortium name="Ensembl"/>
        </authorList>
    </citation>
    <scope>IDENTIFICATION</scope>
</reference>
<dbReference type="KEGG" id="caty:105574362"/>
<keyword evidence="16" id="KW-1185">Reference proteome</keyword>
<keyword evidence="9 13" id="KW-0675">Receptor</keyword>
<dbReference type="GeneTree" id="ENSGT01150000286975"/>
<feature type="transmembrane region" description="Helical" evidence="14">
    <location>
        <begin position="47"/>
        <end position="68"/>
    </location>
</feature>
<keyword evidence="7 13" id="KW-0297">G-protein coupled receptor</keyword>
<dbReference type="GeneID" id="105574362"/>
<comment type="similarity">
    <text evidence="2 12">Belongs to the G-protein coupled receptor T2R family.</text>
</comment>
<keyword evidence="6 14" id="KW-1133">Transmembrane helix</keyword>
<dbReference type="RefSeq" id="XP_011890634.1">
    <property type="nucleotide sequence ID" value="XM_012035244.1"/>
</dbReference>
<dbReference type="Proteomes" id="UP000233060">
    <property type="component" value="Unassembled WGS sequence"/>
</dbReference>
<evidence type="ECO:0000256" key="3">
    <source>
        <dbReference type="ARBA" id="ARBA00022480"/>
    </source>
</evidence>
<dbReference type="GO" id="GO:0005886">
    <property type="term" value="C:plasma membrane"/>
    <property type="evidence" value="ECO:0007669"/>
    <property type="project" value="UniProtKB-ARBA"/>
</dbReference>
<evidence type="ECO:0000256" key="6">
    <source>
        <dbReference type="ARBA" id="ARBA00022989"/>
    </source>
</evidence>
<dbReference type="InterPro" id="IPR007960">
    <property type="entry name" value="TAS2R"/>
</dbReference>
<proteinExistence type="inferred from homology"/>
<feature type="transmembrane region" description="Helical" evidence="14">
    <location>
        <begin position="227"/>
        <end position="252"/>
    </location>
</feature>
<dbReference type="FunFam" id="1.20.1070.10:FF:000042">
    <property type="entry name" value="Taste receptor type 2 member 7"/>
    <property type="match status" value="1"/>
</dbReference>
<feature type="transmembrane region" description="Helical" evidence="14">
    <location>
        <begin position="6"/>
        <end position="27"/>
    </location>
</feature>
<evidence type="ECO:0000256" key="10">
    <source>
        <dbReference type="ARBA" id="ARBA00023224"/>
    </source>
</evidence>
<keyword evidence="5 13" id="KW-0812">Transmembrane</keyword>
<dbReference type="PANTHER" id="PTHR11394:SF27">
    <property type="entry name" value="TASTE RECEPTOR TYPE 2 MEMBER 20"/>
    <property type="match status" value="1"/>
</dbReference>
<comment type="subcellular location">
    <subcellularLocation>
        <location evidence="1 13">Membrane</location>
        <topology evidence="1 13">Multi-pass membrane protein</topology>
    </subcellularLocation>
</comment>
<dbReference type="PANTHER" id="PTHR11394">
    <property type="entry name" value="TASTE RECEPTOR TYPE 2"/>
    <property type="match status" value="1"/>
</dbReference>
<dbReference type="GO" id="GO:0004930">
    <property type="term" value="F:G protein-coupled receptor activity"/>
    <property type="evidence" value="ECO:0007669"/>
    <property type="project" value="UniProtKB-KW"/>
</dbReference>
<dbReference type="Bgee" id="ENSCATG00000043111">
    <property type="expression patterns" value="Expressed in heart and 1 other cell type or tissue"/>
</dbReference>